<dbReference type="PANTHER" id="PTHR42788">
    <property type="entry name" value="TAURINE IMPORT ATP-BINDING PROTEIN-RELATED"/>
    <property type="match status" value="1"/>
</dbReference>
<dbReference type="AlphaFoldDB" id="X1DZR0"/>
<accession>X1DZR0</accession>
<sequence>TLKIELHGVEKVYQTAQGEVDALSDITLSVEEGEFLCIIGPSGCGKSTLLRILAGLYQQSAGEVVIHTNGLCSRPANAVVFQEYAIFPWRTVSDNVIFGLEMRGIPRAERADRTEEYLNKVGLTQFANHYPYQLSGGMKQRVALARALATDPEILLMDEPFGALDAQTRTVLQEELVRIWEEEQKTVVYVTHSIEEAIMLGDRIVLMTARPGKIKSTYEVNLPRPRKLELRTTPEYNQLAQVLWEDLVEEVNKVMKSGEVAGNV</sequence>
<comment type="caution">
    <text evidence="5">The sequence shown here is derived from an EMBL/GenBank/DDBJ whole genome shotgun (WGS) entry which is preliminary data.</text>
</comment>
<dbReference type="GO" id="GO:0005524">
    <property type="term" value="F:ATP binding"/>
    <property type="evidence" value="ECO:0007669"/>
    <property type="project" value="UniProtKB-KW"/>
</dbReference>
<evidence type="ECO:0000256" key="1">
    <source>
        <dbReference type="ARBA" id="ARBA00022448"/>
    </source>
</evidence>
<protein>
    <recommendedName>
        <fullName evidence="4">ABC transporter domain-containing protein</fullName>
    </recommendedName>
</protein>
<dbReference type="SUPFAM" id="SSF52540">
    <property type="entry name" value="P-loop containing nucleoside triphosphate hydrolases"/>
    <property type="match status" value="1"/>
</dbReference>
<feature type="domain" description="ABC transporter" evidence="4">
    <location>
        <begin position="4"/>
        <end position="234"/>
    </location>
</feature>
<keyword evidence="2" id="KW-0547">Nucleotide-binding</keyword>
<keyword evidence="1" id="KW-0813">Transport</keyword>
<dbReference type="CDD" id="cd03293">
    <property type="entry name" value="ABC_NrtD_SsuB_transporters"/>
    <property type="match status" value="1"/>
</dbReference>
<evidence type="ECO:0000256" key="2">
    <source>
        <dbReference type="ARBA" id="ARBA00022741"/>
    </source>
</evidence>
<dbReference type="InterPro" id="IPR027417">
    <property type="entry name" value="P-loop_NTPase"/>
</dbReference>
<name>X1DZR0_9ZZZZ</name>
<dbReference type="InterPro" id="IPR003439">
    <property type="entry name" value="ABC_transporter-like_ATP-bd"/>
</dbReference>
<gene>
    <name evidence="5" type="ORF">S01H4_52138</name>
</gene>
<dbReference type="PROSITE" id="PS50893">
    <property type="entry name" value="ABC_TRANSPORTER_2"/>
    <property type="match status" value="1"/>
</dbReference>
<dbReference type="GO" id="GO:0016887">
    <property type="term" value="F:ATP hydrolysis activity"/>
    <property type="evidence" value="ECO:0007669"/>
    <property type="project" value="InterPro"/>
</dbReference>
<organism evidence="5">
    <name type="scientific">marine sediment metagenome</name>
    <dbReference type="NCBI Taxonomy" id="412755"/>
    <lineage>
        <taxon>unclassified sequences</taxon>
        <taxon>metagenomes</taxon>
        <taxon>ecological metagenomes</taxon>
    </lineage>
</organism>
<keyword evidence="3" id="KW-0067">ATP-binding</keyword>
<dbReference type="PROSITE" id="PS00211">
    <property type="entry name" value="ABC_TRANSPORTER_1"/>
    <property type="match status" value="1"/>
</dbReference>
<reference evidence="5" key="1">
    <citation type="journal article" date="2014" name="Front. Microbiol.">
        <title>High frequency of phylogenetically diverse reductive dehalogenase-homologous genes in deep subseafloor sedimentary metagenomes.</title>
        <authorList>
            <person name="Kawai M."/>
            <person name="Futagami T."/>
            <person name="Toyoda A."/>
            <person name="Takaki Y."/>
            <person name="Nishi S."/>
            <person name="Hori S."/>
            <person name="Arai W."/>
            <person name="Tsubouchi T."/>
            <person name="Morono Y."/>
            <person name="Uchiyama I."/>
            <person name="Ito T."/>
            <person name="Fujiyama A."/>
            <person name="Inagaki F."/>
            <person name="Takami H."/>
        </authorList>
    </citation>
    <scope>NUCLEOTIDE SEQUENCE</scope>
    <source>
        <strain evidence="5">Expedition CK06-06</strain>
    </source>
</reference>
<dbReference type="Pfam" id="PF00005">
    <property type="entry name" value="ABC_tran"/>
    <property type="match status" value="1"/>
</dbReference>
<dbReference type="InterPro" id="IPR003593">
    <property type="entry name" value="AAA+_ATPase"/>
</dbReference>
<dbReference type="InterPro" id="IPR017871">
    <property type="entry name" value="ABC_transporter-like_CS"/>
</dbReference>
<dbReference type="InterPro" id="IPR050166">
    <property type="entry name" value="ABC_transporter_ATP-bind"/>
</dbReference>
<evidence type="ECO:0000256" key="3">
    <source>
        <dbReference type="ARBA" id="ARBA00022840"/>
    </source>
</evidence>
<proteinExistence type="predicted"/>
<dbReference type="PANTHER" id="PTHR42788:SF13">
    <property type="entry name" value="ALIPHATIC SULFONATES IMPORT ATP-BINDING PROTEIN SSUB"/>
    <property type="match status" value="1"/>
</dbReference>
<dbReference type="EMBL" id="BART01029755">
    <property type="protein sequence ID" value="GAH10409.1"/>
    <property type="molecule type" value="Genomic_DNA"/>
</dbReference>
<dbReference type="Gene3D" id="3.40.50.300">
    <property type="entry name" value="P-loop containing nucleotide triphosphate hydrolases"/>
    <property type="match status" value="1"/>
</dbReference>
<evidence type="ECO:0000259" key="4">
    <source>
        <dbReference type="PROSITE" id="PS50893"/>
    </source>
</evidence>
<evidence type="ECO:0000313" key="5">
    <source>
        <dbReference type="EMBL" id="GAH10409.1"/>
    </source>
</evidence>
<feature type="non-terminal residue" evidence="5">
    <location>
        <position position="1"/>
    </location>
</feature>
<dbReference type="SMART" id="SM00382">
    <property type="entry name" value="AAA"/>
    <property type="match status" value="1"/>
</dbReference>
<dbReference type="FunFam" id="3.40.50.300:FF:000425">
    <property type="entry name" value="Probable ABC transporter, ATP-binding subunit"/>
    <property type="match status" value="1"/>
</dbReference>